<dbReference type="RefSeq" id="XP_007916176.1">
    <property type="nucleotide sequence ID" value="XM_007917985.1"/>
</dbReference>
<dbReference type="AlphaFoldDB" id="R8BIK9"/>
<dbReference type="KEGG" id="tmn:UCRPA7_5438"/>
<feature type="compositionally biased region" description="Basic and acidic residues" evidence="1">
    <location>
        <begin position="24"/>
        <end position="38"/>
    </location>
</feature>
<organism evidence="2 3">
    <name type="scientific">Phaeoacremonium minimum (strain UCR-PA7)</name>
    <name type="common">Esca disease fungus</name>
    <name type="synonym">Togninia minima</name>
    <dbReference type="NCBI Taxonomy" id="1286976"/>
    <lineage>
        <taxon>Eukaryota</taxon>
        <taxon>Fungi</taxon>
        <taxon>Dikarya</taxon>
        <taxon>Ascomycota</taxon>
        <taxon>Pezizomycotina</taxon>
        <taxon>Sordariomycetes</taxon>
        <taxon>Sordariomycetidae</taxon>
        <taxon>Togniniales</taxon>
        <taxon>Togniniaceae</taxon>
        <taxon>Phaeoacremonium</taxon>
    </lineage>
</organism>
<feature type="region of interest" description="Disordered" evidence="1">
    <location>
        <begin position="112"/>
        <end position="292"/>
    </location>
</feature>
<accession>R8BIK9</accession>
<name>R8BIK9_PHAM7</name>
<evidence type="ECO:0000256" key="1">
    <source>
        <dbReference type="SAM" id="MobiDB-lite"/>
    </source>
</evidence>
<dbReference type="Proteomes" id="UP000014074">
    <property type="component" value="Unassembled WGS sequence"/>
</dbReference>
<sequence>MSLPPKKQSKSRKRYSLGATSEAAHNHPQEEPRGRYVHSRDKHVIEMERRLRRLERDGNAWLGAMMPLLNNLNQTLGKLQDEEDYELSRKEWGDGYRDIPELESFRARPTYQYQHQEQEEEDEFTRPTRRPHTADPNRHRRLSMQSDFEPRGRSLRSRSRQSQASRQSWAGGPPPMASMSSSRDRGRRISPYKMPLHEEPEEPSWHQRDERRRTVGQAPRDLSEFRRSAAGFRSRSRSSSGSGESMVLGGGGLDNLEPLMRELMGGSRLDQQTPGDRRTPLEDDPEAVFAMF</sequence>
<keyword evidence="3" id="KW-1185">Reference proteome</keyword>
<reference evidence="3" key="1">
    <citation type="journal article" date="2013" name="Genome Announc.">
        <title>Draft genome sequence of the ascomycete Phaeoacremonium aleophilum strain UCR-PA7, a causal agent of the esca disease complex in grapevines.</title>
        <authorList>
            <person name="Blanco-Ulate B."/>
            <person name="Rolshausen P."/>
            <person name="Cantu D."/>
        </authorList>
    </citation>
    <scope>NUCLEOTIDE SEQUENCE [LARGE SCALE GENOMIC DNA]</scope>
    <source>
        <strain evidence="3">UCR-PA7</strain>
    </source>
</reference>
<dbReference type="GeneID" id="19325993"/>
<feature type="region of interest" description="Disordered" evidence="1">
    <location>
        <begin position="1"/>
        <end position="38"/>
    </location>
</feature>
<dbReference type="HOGENOM" id="CLU_953716_0_0_1"/>
<gene>
    <name evidence="2" type="ORF">UCRPA7_5438</name>
</gene>
<evidence type="ECO:0000313" key="3">
    <source>
        <dbReference type="Proteomes" id="UP000014074"/>
    </source>
</evidence>
<evidence type="ECO:0000313" key="2">
    <source>
        <dbReference type="EMBL" id="EON99077.1"/>
    </source>
</evidence>
<feature type="compositionally biased region" description="Low complexity" evidence="1">
    <location>
        <begin position="228"/>
        <end position="245"/>
    </location>
</feature>
<feature type="compositionally biased region" description="Low complexity" evidence="1">
    <location>
        <begin position="160"/>
        <end position="181"/>
    </location>
</feature>
<feature type="compositionally biased region" description="Basic and acidic residues" evidence="1">
    <location>
        <begin position="195"/>
        <end position="213"/>
    </location>
</feature>
<dbReference type="EMBL" id="KB933181">
    <property type="protein sequence ID" value="EON99077.1"/>
    <property type="molecule type" value="Genomic_DNA"/>
</dbReference>
<protein>
    <submittedName>
        <fullName evidence="2">Uncharacterized protein</fullName>
    </submittedName>
</protein>
<proteinExistence type="predicted"/>